<sequence>MRFAFALMAAVFIPLPSMAQGGASGFFYKDKPIDPVCVQKLLGLGDSEADFTPLTKCPLPDGVAEPDKRFKADEDGFYGFETTEEDSAITAYFMYRAAGRLKNGDYLIETIESGGGSGTFTSVSAIAYDGTSIKLTKKYAGGDRCNGGITHAAVEGGKAVYRYSATPAELAQIFLGAGEYAPYEDLESSAASCAGEVEERDGVITALVLDREQWAEGADDASLSGDYAYQGCFNNYMSSYLKVPAHSETLSRDEAVAFFKKFDATCKKS</sequence>
<proteinExistence type="predicted"/>
<keyword evidence="1" id="KW-0732">Signal</keyword>
<organism evidence="2 3">
    <name type="scientific">Micavibrio aeruginosavorus</name>
    <dbReference type="NCBI Taxonomy" id="349221"/>
    <lineage>
        <taxon>Bacteria</taxon>
        <taxon>Pseudomonadati</taxon>
        <taxon>Bdellovibrionota</taxon>
        <taxon>Bdellovibrionia</taxon>
        <taxon>Bdellovibrionales</taxon>
        <taxon>Pseudobdellovibrionaceae</taxon>
        <taxon>Micavibrio</taxon>
    </lineage>
</organism>
<evidence type="ECO:0000313" key="2">
    <source>
        <dbReference type="EMBL" id="PZO87647.1"/>
    </source>
</evidence>
<gene>
    <name evidence="2" type="ORF">DI626_03535</name>
</gene>
<evidence type="ECO:0000313" key="3">
    <source>
        <dbReference type="Proteomes" id="UP000249557"/>
    </source>
</evidence>
<comment type="caution">
    <text evidence="2">The sequence shown here is derived from an EMBL/GenBank/DDBJ whole genome shotgun (WGS) entry which is preliminary data.</text>
</comment>
<dbReference type="Proteomes" id="UP000249557">
    <property type="component" value="Unassembled WGS sequence"/>
</dbReference>
<reference evidence="2 3" key="1">
    <citation type="submission" date="2017-08" db="EMBL/GenBank/DDBJ databases">
        <title>Infants hospitalized years apart are colonized by the same room-sourced microbial strains.</title>
        <authorList>
            <person name="Brooks B."/>
            <person name="Olm M.R."/>
            <person name="Firek B.A."/>
            <person name="Baker R."/>
            <person name="Thomas B.C."/>
            <person name="Morowitz M.J."/>
            <person name="Banfield J.F."/>
        </authorList>
    </citation>
    <scope>NUCLEOTIDE SEQUENCE [LARGE SCALE GENOMIC DNA]</scope>
    <source>
        <strain evidence="2">S2_018_000_R2_104</strain>
    </source>
</reference>
<accession>A0A2W5A2T4</accession>
<dbReference type="EMBL" id="QFNK01000048">
    <property type="protein sequence ID" value="PZO87647.1"/>
    <property type="molecule type" value="Genomic_DNA"/>
</dbReference>
<evidence type="ECO:0000256" key="1">
    <source>
        <dbReference type="SAM" id="SignalP"/>
    </source>
</evidence>
<dbReference type="AlphaFoldDB" id="A0A2W5A2T4"/>
<name>A0A2W5A2T4_9BACT</name>
<feature type="signal peptide" evidence="1">
    <location>
        <begin position="1"/>
        <end position="19"/>
    </location>
</feature>
<feature type="chain" id="PRO_5015985251" evidence="1">
    <location>
        <begin position="20"/>
        <end position="269"/>
    </location>
</feature>
<protein>
    <submittedName>
        <fullName evidence="2">Uncharacterized protein</fullName>
    </submittedName>
</protein>